<name>A0A0A2AQG4_PROMR</name>
<accession>A0A0A2AQG4</accession>
<dbReference type="AlphaFoldDB" id="A0A0A2AQG4"/>
<evidence type="ECO:0000313" key="4">
    <source>
        <dbReference type="Proteomes" id="UP000030533"/>
    </source>
</evidence>
<reference evidence="4" key="1">
    <citation type="journal article" date="2014" name="Sci. Data">
        <title>Genomes of diverse isolates of the marine cyanobacterium Prochlorococcus.</title>
        <authorList>
            <person name="Biller S."/>
            <person name="Berube P."/>
            <person name="Thompson J."/>
            <person name="Kelly L."/>
            <person name="Roggensack S."/>
            <person name="Awad L."/>
            <person name="Roache-Johnson K."/>
            <person name="Ding H."/>
            <person name="Giovannoni S.J."/>
            <person name="Moore L.R."/>
            <person name="Chisholm S.W."/>
        </authorList>
    </citation>
    <scope>NUCLEOTIDE SEQUENCE [LARGE SCALE GENOMIC DNA]</scope>
    <source>
        <strain evidence="4">MIT 9314</strain>
    </source>
</reference>
<feature type="signal peptide" evidence="2">
    <location>
        <begin position="1"/>
        <end position="29"/>
    </location>
</feature>
<feature type="chain" id="PRO_5001986014" evidence="2">
    <location>
        <begin position="30"/>
        <end position="154"/>
    </location>
</feature>
<dbReference type="Pfam" id="PF20191">
    <property type="entry name" value="DUF6554"/>
    <property type="match status" value="1"/>
</dbReference>
<feature type="compositionally biased region" description="Basic and acidic residues" evidence="1">
    <location>
        <begin position="112"/>
        <end position="124"/>
    </location>
</feature>
<keyword evidence="2" id="KW-0732">Signal</keyword>
<comment type="caution">
    <text evidence="3">The sequence shown here is derived from an EMBL/GenBank/DDBJ whole genome shotgun (WGS) entry which is preliminary data.</text>
</comment>
<dbReference type="eggNOG" id="ENOG5030MJ7">
    <property type="taxonomic scope" value="Bacteria"/>
</dbReference>
<dbReference type="InterPro" id="IPR046684">
    <property type="entry name" value="DUF6554"/>
</dbReference>
<sequence>MQRFKKKKLIPLALGIFAPLTLTTPRVNASAFGAEIFCTMRDGGNDHESSWDAAYAYIKKQKGGLFKVSPKNAAAQITETVIREREKFSYCVEYLDNLHPNRKLIRDLEKEAKRKEKEAKDRENKRKKLEKELEETNEEISEEFTDETLDRYSY</sequence>
<dbReference type="RefSeq" id="WP_032515137.1">
    <property type="nucleotide sequence ID" value="NZ_JNAO01000003.1"/>
</dbReference>
<evidence type="ECO:0000256" key="2">
    <source>
        <dbReference type="SAM" id="SignalP"/>
    </source>
</evidence>
<dbReference type="Proteomes" id="UP000030533">
    <property type="component" value="Unassembled WGS sequence"/>
</dbReference>
<gene>
    <name evidence="3" type="ORF">EU98_0283</name>
</gene>
<feature type="compositionally biased region" description="Acidic residues" evidence="1">
    <location>
        <begin position="132"/>
        <end position="147"/>
    </location>
</feature>
<dbReference type="STRING" id="167548.EU98_0283"/>
<evidence type="ECO:0000256" key="1">
    <source>
        <dbReference type="SAM" id="MobiDB-lite"/>
    </source>
</evidence>
<evidence type="ECO:0000313" key="3">
    <source>
        <dbReference type="EMBL" id="KGG03047.1"/>
    </source>
</evidence>
<proteinExistence type="predicted"/>
<feature type="region of interest" description="Disordered" evidence="1">
    <location>
        <begin position="112"/>
        <end position="154"/>
    </location>
</feature>
<organism evidence="3 4">
    <name type="scientific">Prochlorococcus marinus str. MIT 9314</name>
    <dbReference type="NCBI Taxonomy" id="167548"/>
    <lineage>
        <taxon>Bacteria</taxon>
        <taxon>Bacillati</taxon>
        <taxon>Cyanobacteriota</taxon>
        <taxon>Cyanophyceae</taxon>
        <taxon>Synechococcales</taxon>
        <taxon>Prochlorococcaceae</taxon>
        <taxon>Prochlorococcus</taxon>
    </lineage>
</organism>
<dbReference type="EMBL" id="JNAO01000003">
    <property type="protein sequence ID" value="KGG03047.1"/>
    <property type="molecule type" value="Genomic_DNA"/>
</dbReference>
<protein>
    <submittedName>
        <fullName evidence="3">Putative Bacterial type II secretion system pr</fullName>
    </submittedName>
</protein>